<dbReference type="InterPro" id="IPR006439">
    <property type="entry name" value="HAD-SF_hydro_IA"/>
</dbReference>
<dbReference type="PRINTS" id="PR00413">
    <property type="entry name" value="HADHALOGNASE"/>
</dbReference>
<keyword evidence="2" id="KW-0378">Hydrolase</keyword>
<reference evidence="3 4" key="1">
    <citation type="journal article" date="2019" name="Int. J. Syst. Evol. Microbiol.">
        <title>The Global Catalogue of Microorganisms (GCM) 10K type strain sequencing project: providing services to taxonomists for standard genome sequencing and annotation.</title>
        <authorList>
            <consortium name="The Broad Institute Genomics Platform"/>
            <consortium name="The Broad Institute Genome Sequencing Center for Infectious Disease"/>
            <person name="Wu L."/>
            <person name="Ma J."/>
        </authorList>
    </citation>
    <scope>NUCLEOTIDE SEQUENCE [LARGE SCALE GENOMIC DNA]</scope>
    <source>
        <strain evidence="3 4">JCM 16330</strain>
    </source>
</reference>
<dbReference type="RefSeq" id="WP_211311284.1">
    <property type="nucleotide sequence ID" value="NZ_BAAABL010000042.1"/>
</dbReference>
<dbReference type="Gene3D" id="1.10.150.240">
    <property type="entry name" value="Putative phosphatase, domain 2"/>
    <property type="match status" value="1"/>
</dbReference>
<evidence type="ECO:0000256" key="2">
    <source>
        <dbReference type="ARBA" id="ARBA00022801"/>
    </source>
</evidence>
<protein>
    <recommendedName>
        <fullName evidence="5">Haloacid dehalogenase type II</fullName>
    </recommendedName>
</protein>
<gene>
    <name evidence="3" type="ORF">GCM10009066_12930</name>
</gene>
<dbReference type="InterPro" id="IPR023214">
    <property type="entry name" value="HAD_sf"/>
</dbReference>
<dbReference type="InterPro" id="IPR006328">
    <property type="entry name" value="2-HAD"/>
</dbReference>
<dbReference type="Pfam" id="PF00702">
    <property type="entry name" value="Hydrolase"/>
    <property type="match status" value="1"/>
</dbReference>
<dbReference type="Gene3D" id="3.40.50.1000">
    <property type="entry name" value="HAD superfamily/HAD-like"/>
    <property type="match status" value="1"/>
</dbReference>
<name>A0AAV3S645_9EURY</name>
<keyword evidence="4" id="KW-1185">Reference proteome</keyword>
<dbReference type="NCBIfam" id="TIGR01428">
    <property type="entry name" value="HAD_type_II"/>
    <property type="match status" value="1"/>
</dbReference>
<accession>A0AAV3S645</accession>
<comment type="caution">
    <text evidence="3">The sequence shown here is derived from an EMBL/GenBank/DDBJ whole genome shotgun (WGS) entry which is preliminary data.</text>
</comment>
<dbReference type="SFLD" id="SFLDG01129">
    <property type="entry name" value="C1.5:_HAD__Beta-PGM__Phosphata"/>
    <property type="match status" value="1"/>
</dbReference>
<proteinExistence type="inferred from homology"/>
<dbReference type="SUPFAM" id="SSF56784">
    <property type="entry name" value="HAD-like"/>
    <property type="match status" value="1"/>
</dbReference>
<evidence type="ECO:0000313" key="4">
    <source>
        <dbReference type="Proteomes" id="UP001500837"/>
    </source>
</evidence>
<dbReference type="GO" id="GO:0019120">
    <property type="term" value="F:hydrolase activity, acting on acid halide bonds, in C-halide compounds"/>
    <property type="evidence" value="ECO:0007669"/>
    <property type="project" value="InterPro"/>
</dbReference>
<dbReference type="EMBL" id="BAAABL010000042">
    <property type="protein sequence ID" value="GAA0300184.1"/>
    <property type="molecule type" value="Genomic_DNA"/>
</dbReference>
<dbReference type="AlphaFoldDB" id="A0AAV3S645"/>
<evidence type="ECO:0000256" key="1">
    <source>
        <dbReference type="ARBA" id="ARBA00008106"/>
    </source>
</evidence>
<dbReference type="InterPro" id="IPR023198">
    <property type="entry name" value="PGP-like_dom2"/>
</dbReference>
<dbReference type="CDD" id="cd02588">
    <property type="entry name" value="HAD_L2-DEX"/>
    <property type="match status" value="1"/>
</dbReference>
<dbReference type="Proteomes" id="UP001500837">
    <property type="component" value="Unassembled WGS sequence"/>
</dbReference>
<dbReference type="NCBIfam" id="TIGR01493">
    <property type="entry name" value="HAD-SF-IA-v2"/>
    <property type="match status" value="1"/>
</dbReference>
<evidence type="ECO:0000313" key="3">
    <source>
        <dbReference type="EMBL" id="GAA0300184.1"/>
    </source>
</evidence>
<dbReference type="PANTHER" id="PTHR43316">
    <property type="entry name" value="HYDROLASE, HALOACID DELAHOGENASE-RELATED"/>
    <property type="match status" value="1"/>
</dbReference>
<dbReference type="InterPro" id="IPR051540">
    <property type="entry name" value="S-2-haloacid_dehalogenase"/>
</dbReference>
<dbReference type="SFLD" id="SFLDS00003">
    <property type="entry name" value="Haloacid_Dehalogenase"/>
    <property type="match status" value="1"/>
</dbReference>
<dbReference type="PANTHER" id="PTHR43316:SF3">
    <property type="entry name" value="HALOACID DEHALOGENASE, TYPE II (AFU_ORTHOLOGUE AFUA_2G07750)-RELATED"/>
    <property type="match status" value="1"/>
</dbReference>
<evidence type="ECO:0008006" key="5">
    <source>
        <dbReference type="Google" id="ProtNLM"/>
    </source>
</evidence>
<organism evidence="3 4">
    <name type="scientific">Halarchaeum salinum</name>
    <dbReference type="NCBI Taxonomy" id="489912"/>
    <lineage>
        <taxon>Archaea</taxon>
        <taxon>Methanobacteriati</taxon>
        <taxon>Methanobacteriota</taxon>
        <taxon>Stenosarchaea group</taxon>
        <taxon>Halobacteria</taxon>
        <taxon>Halobacteriales</taxon>
        <taxon>Halobacteriaceae</taxon>
    </lineage>
</organism>
<sequence length="221" mass="23546">MADEALCFDMYGTLCNVSSVTDAIECELDVPGGLAADIDACWRSKQMEYAFHRGAMDRYEPFDTVTREALDYALDYYGLDTDAADALMTAYDDLEPYPEVLDALDTLSADRDAVVFSNGTPAMLDALATNTGIDARVDALVSADDVGALKPDPAVYAHVADQLDRPLSACRLVSSNGWDVAGASAAGMATAWVNRDNDPAERVGGDADLIVEDLEVLASAL</sequence>
<comment type="similarity">
    <text evidence="1">Belongs to the HAD-like hydrolase superfamily. S-2-haloalkanoic acid dehalogenase family.</text>
</comment>
<dbReference type="InterPro" id="IPR036412">
    <property type="entry name" value="HAD-like_sf"/>
</dbReference>